<keyword evidence="2" id="KW-1185">Reference proteome</keyword>
<dbReference type="AlphaFoldDB" id="A0A318IMT0"/>
<evidence type="ECO:0000313" key="1">
    <source>
        <dbReference type="EMBL" id="PXX33704.1"/>
    </source>
</evidence>
<dbReference type="OrthoDB" id="267045at2"/>
<accession>A0A318IMT0</accession>
<dbReference type="Proteomes" id="UP000247792">
    <property type="component" value="Unassembled WGS sequence"/>
</dbReference>
<comment type="caution">
    <text evidence="1">The sequence shown here is derived from an EMBL/GenBank/DDBJ whole genome shotgun (WGS) entry which is preliminary data.</text>
</comment>
<reference evidence="1 2" key="1">
    <citation type="submission" date="2018-05" db="EMBL/GenBank/DDBJ databases">
        <title>Genomic Encyclopedia of Type Strains, Phase IV (KMG-IV): sequencing the most valuable type-strain genomes for metagenomic binning, comparative biology and taxonomic classification.</title>
        <authorList>
            <person name="Goeker M."/>
        </authorList>
    </citation>
    <scope>NUCLEOTIDE SEQUENCE [LARGE SCALE GENOMIC DNA]</scope>
    <source>
        <strain evidence="1 2">DSM 19792</strain>
    </source>
</reference>
<name>A0A318IMT0_9BURK</name>
<organism evidence="1 2">
    <name type="scientific">Undibacterium pigrum</name>
    <dbReference type="NCBI Taxonomy" id="401470"/>
    <lineage>
        <taxon>Bacteria</taxon>
        <taxon>Pseudomonadati</taxon>
        <taxon>Pseudomonadota</taxon>
        <taxon>Betaproteobacteria</taxon>
        <taxon>Burkholderiales</taxon>
        <taxon>Oxalobacteraceae</taxon>
        <taxon>Undibacterium</taxon>
    </lineage>
</organism>
<proteinExistence type="predicted"/>
<dbReference type="EMBL" id="QJKB01000030">
    <property type="protein sequence ID" value="PXX33704.1"/>
    <property type="molecule type" value="Genomic_DNA"/>
</dbReference>
<dbReference type="RefSeq" id="WP_110258522.1">
    <property type="nucleotide sequence ID" value="NZ_QJKB01000030.1"/>
</dbReference>
<sequence length="169" mass="18983">MQWRNHPALQAKLHPQHPDDLQVIVHDGGPRLTERKPELVWVSINGMDKDIFSGTVLNAPTQLQSISQHQQIQFALAGVEHPVLLTAKYLQEKAAWNIHACKQCGLSELFDAPSDLIKVIFPNIPADAQLEGFSSFCPLCHGVQLIESKVAPIEAEALPKRPWWKFWAN</sequence>
<protein>
    <submittedName>
        <fullName evidence="1">Uncharacterized protein</fullName>
    </submittedName>
</protein>
<gene>
    <name evidence="1" type="ORF">DFR42_1308</name>
</gene>
<evidence type="ECO:0000313" key="2">
    <source>
        <dbReference type="Proteomes" id="UP000247792"/>
    </source>
</evidence>